<gene>
    <name evidence="1" type="ORF">S01H1_64920</name>
</gene>
<proteinExistence type="predicted"/>
<dbReference type="EMBL" id="BARS01042821">
    <property type="protein sequence ID" value="GAG32963.1"/>
    <property type="molecule type" value="Genomic_DNA"/>
</dbReference>
<name>X0X8K3_9ZZZZ</name>
<accession>X0X8K3</accession>
<organism evidence="1">
    <name type="scientific">marine sediment metagenome</name>
    <dbReference type="NCBI Taxonomy" id="412755"/>
    <lineage>
        <taxon>unclassified sequences</taxon>
        <taxon>metagenomes</taxon>
        <taxon>ecological metagenomes</taxon>
    </lineage>
</organism>
<comment type="caution">
    <text evidence="1">The sequence shown here is derived from an EMBL/GenBank/DDBJ whole genome shotgun (WGS) entry which is preliminary data.</text>
</comment>
<reference evidence="1" key="1">
    <citation type="journal article" date="2014" name="Front. Microbiol.">
        <title>High frequency of phylogenetically diverse reductive dehalogenase-homologous genes in deep subseafloor sedimentary metagenomes.</title>
        <authorList>
            <person name="Kawai M."/>
            <person name="Futagami T."/>
            <person name="Toyoda A."/>
            <person name="Takaki Y."/>
            <person name="Nishi S."/>
            <person name="Hori S."/>
            <person name="Arai W."/>
            <person name="Tsubouchi T."/>
            <person name="Morono Y."/>
            <person name="Uchiyama I."/>
            <person name="Ito T."/>
            <person name="Fujiyama A."/>
            <person name="Inagaki F."/>
            <person name="Takami H."/>
        </authorList>
    </citation>
    <scope>NUCLEOTIDE SEQUENCE</scope>
    <source>
        <strain evidence="1">Expedition CK06-06</strain>
    </source>
</reference>
<evidence type="ECO:0000313" key="1">
    <source>
        <dbReference type="EMBL" id="GAG32963.1"/>
    </source>
</evidence>
<sequence length="104" mass="11282">LGKPDIAATGVSFVYADLGIELVIRDEKVYSIHCVHHINGAPAVKACKYQTSEGIGIDSTESEIISAYGEPSKRSKGALSYNKLGMRFELDSGQVSLIQLLKPW</sequence>
<feature type="non-terminal residue" evidence="1">
    <location>
        <position position="1"/>
    </location>
</feature>
<protein>
    <submittedName>
        <fullName evidence="1">Uncharacterized protein</fullName>
    </submittedName>
</protein>
<dbReference type="AlphaFoldDB" id="X0X8K3"/>